<dbReference type="EMBL" id="AMEM01000018">
    <property type="protein sequence ID" value="EKX90035.1"/>
    <property type="molecule type" value="Genomic_DNA"/>
</dbReference>
<keyword evidence="2" id="KW-1185">Reference proteome</keyword>
<dbReference type="eggNOG" id="ENOG502ZAJJ">
    <property type="taxonomic scope" value="Bacteria"/>
</dbReference>
<dbReference type="STRING" id="1035195.HMPREF9997_01243"/>
<dbReference type="RefSeq" id="WP_006063479.1">
    <property type="nucleotide sequence ID" value="NZ_KB290831.1"/>
</dbReference>
<name>L1MG53_9CORY</name>
<dbReference type="Proteomes" id="UP000010445">
    <property type="component" value="Unassembled WGS sequence"/>
</dbReference>
<evidence type="ECO:0000313" key="1">
    <source>
        <dbReference type="EMBL" id="EKX90035.1"/>
    </source>
</evidence>
<sequence length="1357" mass="151281">MESTHPLIAMTFSGPAHSQPVVRLVSEPIIPAETTMLGLFGLHPDAQRVVGKSTQHAVGFPAWPIMNDPDNAHHALNLVAELEQIRRRPSLRRARTRIDAVTAQLAASAPHFVHTFLEEVARIFMGVDNRRAAQQYFGKARTVERAHGVAIDVGRHEAAFVEFAHAGVVSATELATECRAVGNRGGDVRQGFAYALGLVHAQARAGVCPSTDVVAALRQLGGYAGMDHTEVDDVLVNGLLKLPVFKKASTKLFVTLAETLKQYPDSLEVLWDVKPRKTKPLQFLRLWHAAGLLEFMHTDRARYAQWLVDFINTYGGDDGISDYSAVLENEISYCGTALHGLRVRKVLIWMPLNVIDILCEHGVVWDGDRTDASGKEADWQFWLEDDYAPHRRSLVHAARNPEIFPHFVEGIYNFEVEKYLDVFLSYEGARDLLGKKIDELAKNHNSISNSNDIIDDWSFLASPKIYEAYGERIKKLFERDATDLLVAAVRTGTIAELTWPAYEQALARVRSKSKETDFSVFNSYPAIVVVSGSYVEIVDGDVTIASGELPARYEDLHSIYTVGDKIYVFITLQNQQEPCLMWLGDAQTYAVDDRGWGATDGYALPLSDGTRLTAFGLLGPNEITRGIYGPGNVFTINKENSPIFSTQSSGDNVRLWTDHSFVDWEESAKEALEKLDVCSYGIDISAIPENAKICAESLTCIPACPTTKKSLLGVVKDHHVYIVYSCDYKFFIMSPHGTFEGGVYIKGAFPRPGGGIWLASYSTNKAWKDAETGAKITLQDKNSILANIPFAAFHQFYYRDERASVFMRNYSREQAQQVITATTDDDVRSILSKQLEVTDNVLLDELVATQKVIRKQAAAFQKLAKGLMDDISPPRISINDAAAELLYIYADKLPSENSYTTSHHAKIVASFIADPKNFSTTYTEDIDAAWIKFMHNERAIIGMLGSPLLPHLYSANNAFVDLVDFFRTATMLGIFGNGWRCALVKIGTFKRIDEAADIFPVGSVIDGCLAIESEYDWGVDECCISRFILMPDDREKVGEYTVTHQKHVPMKAEDIIACLDALAAAPERVLGDNVVNTISCGTALPSASIRYFFGGMKKDENDKFSSRYKFTTAEEKVTQLHYSFLEDRYLDHFSDDQHDSPDISGFLQLLAQAVPPGNPVSYIDHGPDLNAIISYWHERLGEPGIHITADTYYKVLVDSHLLSEPLWYVPRYETLFSRTKLDDSSFTSNYCDCLAAYLHLAQNLELNDPGRPFVAHKLTWLRESVEKNLKNSEYLAAVPFGSSFTDPGFTGDKRPDVQAIRLLMDGYLDTYIADLSIVHDVEGCPWDPAVSAPEVVDQVATQLNVSHDAARYYLQML</sequence>
<dbReference type="HOGENOM" id="CLU_004188_0_0_11"/>
<feature type="non-terminal residue" evidence="1">
    <location>
        <position position="1357"/>
    </location>
</feature>
<accession>L1MG53</accession>
<protein>
    <submittedName>
        <fullName evidence="1">Uncharacterized protein</fullName>
    </submittedName>
</protein>
<gene>
    <name evidence="1" type="ORF">HMPREF9997_01243</name>
</gene>
<proteinExistence type="predicted"/>
<organism evidence="1 2">
    <name type="scientific">Corynebacterium durum F0235</name>
    <dbReference type="NCBI Taxonomy" id="1035195"/>
    <lineage>
        <taxon>Bacteria</taxon>
        <taxon>Bacillati</taxon>
        <taxon>Actinomycetota</taxon>
        <taxon>Actinomycetes</taxon>
        <taxon>Mycobacteriales</taxon>
        <taxon>Corynebacteriaceae</taxon>
        <taxon>Corynebacterium</taxon>
    </lineage>
</organism>
<comment type="caution">
    <text evidence="1">The sequence shown here is derived from an EMBL/GenBank/DDBJ whole genome shotgun (WGS) entry which is preliminary data.</text>
</comment>
<evidence type="ECO:0000313" key="2">
    <source>
        <dbReference type="Proteomes" id="UP000010445"/>
    </source>
</evidence>
<reference evidence="1 2" key="1">
    <citation type="submission" date="2012-05" db="EMBL/GenBank/DDBJ databases">
        <authorList>
            <person name="Weinstock G."/>
            <person name="Sodergren E."/>
            <person name="Lobos E.A."/>
            <person name="Fulton L."/>
            <person name="Fulton R."/>
            <person name="Courtney L."/>
            <person name="Fronick C."/>
            <person name="O'Laughlin M."/>
            <person name="Godfrey J."/>
            <person name="Wilson R.M."/>
            <person name="Miner T."/>
            <person name="Farmer C."/>
            <person name="Delehaunty K."/>
            <person name="Cordes M."/>
            <person name="Minx P."/>
            <person name="Tomlinson C."/>
            <person name="Chen J."/>
            <person name="Wollam A."/>
            <person name="Pepin K.H."/>
            <person name="Bhonagiri V."/>
            <person name="Zhang X."/>
            <person name="Suruliraj S."/>
            <person name="Warren W."/>
            <person name="Mitreva M."/>
            <person name="Mardis E.R."/>
            <person name="Wilson R.K."/>
        </authorList>
    </citation>
    <scope>NUCLEOTIDE SEQUENCE [LARGE SCALE GENOMIC DNA]</scope>
    <source>
        <strain evidence="1 2">F0235</strain>
    </source>
</reference>